<gene>
    <name evidence="1" type="ORF">EYF80_021982</name>
</gene>
<organism evidence="1 2">
    <name type="scientific">Liparis tanakae</name>
    <name type="common">Tanaka's snailfish</name>
    <dbReference type="NCBI Taxonomy" id="230148"/>
    <lineage>
        <taxon>Eukaryota</taxon>
        <taxon>Metazoa</taxon>
        <taxon>Chordata</taxon>
        <taxon>Craniata</taxon>
        <taxon>Vertebrata</taxon>
        <taxon>Euteleostomi</taxon>
        <taxon>Actinopterygii</taxon>
        <taxon>Neopterygii</taxon>
        <taxon>Teleostei</taxon>
        <taxon>Neoteleostei</taxon>
        <taxon>Acanthomorphata</taxon>
        <taxon>Eupercaria</taxon>
        <taxon>Perciformes</taxon>
        <taxon>Cottioidei</taxon>
        <taxon>Cottales</taxon>
        <taxon>Liparidae</taxon>
        <taxon>Liparis</taxon>
    </lineage>
</organism>
<name>A0A4Z2HPT8_9TELE</name>
<protein>
    <submittedName>
        <fullName evidence="1">Uncharacterized protein</fullName>
    </submittedName>
</protein>
<dbReference type="Proteomes" id="UP000314294">
    <property type="component" value="Unassembled WGS sequence"/>
</dbReference>
<evidence type="ECO:0000313" key="2">
    <source>
        <dbReference type="Proteomes" id="UP000314294"/>
    </source>
</evidence>
<comment type="caution">
    <text evidence="1">The sequence shown here is derived from an EMBL/GenBank/DDBJ whole genome shotgun (WGS) entry which is preliminary data.</text>
</comment>
<dbReference type="EMBL" id="SRLO01000198">
    <property type="protein sequence ID" value="TNN67828.1"/>
    <property type="molecule type" value="Genomic_DNA"/>
</dbReference>
<keyword evidence="2" id="KW-1185">Reference proteome</keyword>
<sequence>MLPDTDPRPVRLRIPMAMATKVIKFLQMMQTLAGYWPVRSPACGTKAPRLMRVSYPPAADIQRVQSGPCKGLSGTFASVPWVLKMLGSSVLSTILLLGSWSFGGPTSFQQLEQVVPETTVSDEPLGGADKHTSVIPTTKRLLMEGWSDASRDAGEKQEVLDMVPQATSTRTPGLAESLAWCDNHVFFRV</sequence>
<proteinExistence type="predicted"/>
<dbReference type="AlphaFoldDB" id="A0A4Z2HPT8"/>
<accession>A0A4Z2HPT8</accession>
<evidence type="ECO:0000313" key="1">
    <source>
        <dbReference type="EMBL" id="TNN67828.1"/>
    </source>
</evidence>
<reference evidence="1 2" key="1">
    <citation type="submission" date="2019-03" db="EMBL/GenBank/DDBJ databases">
        <title>First draft genome of Liparis tanakae, snailfish: a comprehensive survey of snailfish specific genes.</title>
        <authorList>
            <person name="Kim W."/>
            <person name="Song I."/>
            <person name="Jeong J.-H."/>
            <person name="Kim D."/>
            <person name="Kim S."/>
            <person name="Ryu S."/>
            <person name="Song J.Y."/>
            <person name="Lee S.K."/>
        </authorList>
    </citation>
    <scope>NUCLEOTIDE SEQUENCE [LARGE SCALE GENOMIC DNA]</scope>
    <source>
        <tissue evidence="1">Muscle</tissue>
    </source>
</reference>